<comment type="caution">
    <text evidence="1">The sequence shown here is derived from an EMBL/GenBank/DDBJ whole genome shotgun (WGS) entry which is preliminary data.</text>
</comment>
<feature type="non-terminal residue" evidence="1">
    <location>
        <position position="1"/>
    </location>
</feature>
<dbReference type="AlphaFoldDB" id="X1CAU1"/>
<proteinExistence type="predicted"/>
<dbReference type="EMBL" id="BART01011153">
    <property type="protein sequence ID" value="GAG81436.1"/>
    <property type="molecule type" value="Genomic_DNA"/>
</dbReference>
<evidence type="ECO:0000313" key="1">
    <source>
        <dbReference type="EMBL" id="GAG81436.1"/>
    </source>
</evidence>
<gene>
    <name evidence="1" type="ORF">S01H4_23901</name>
</gene>
<reference evidence="1" key="1">
    <citation type="journal article" date="2014" name="Front. Microbiol.">
        <title>High frequency of phylogenetically diverse reductive dehalogenase-homologous genes in deep subseafloor sedimentary metagenomes.</title>
        <authorList>
            <person name="Kawai M."/>
            <person name="Futagami T."/>
            <person name="Toyoda A."/>
            <person name="Takaki Y."/>
            <person name="Nishi S."/>
            <person name="Hori S."/>
            <person name="Arai W."/>
            <person name="Tsubouchi T."/>
            <person name="Morono Y."/>
            <person name="Uchiyama I."/>
            <person name="Ito T."/>
            <person name="Fujiyama A."/>
            <person name="Inagaki F."/>
            <person name="Takami H."/>
        </authorList>
    </citation>
    <scope>NUCLEOTIDE SEQUENCE</scope>
    <source>
        <strain evidence="1">Expedition CK06-06</strain>
    </source>
</reference>
<sequence>AGVTGMAHFQYDDAGTAKEIGRIYGNWAGGANLATIWLEARRQAGDSWPEGVVVRLAARDDVAATDVRIDIKSAGRIEVSHTLAAGKGLYVGATGGAPGDNDIICEGTIATASGEEWNLGGTAGGTVTPDTKVHVEIDGNWFTLVAQAGLL</sequence>
<protein>
    <submittedName>
        <fullName evidence="1">Uncharacterized protein</fullName>
    </submittedName>
</protein>
<accession>X1CAU1</accession>
<organism evidence="1">
    <name type="scientific">marine sediment metagenome</name>
    <dbReference type="NCBI Taxonomy" id="412755"/>
    <lineage>
        <taxon>unclassified sequences</taxon>
        <taxon>metagenomes</taxon>
        <taxon>ecological metagenomes</taxon>
    </lineage>
</organism>
<name>X1CAU1_9ZZZZ</name>